<dbReference type="Proteomes" id="UP000539175">
    <property type="component" value="Unassembled WGS sequence"/>
</dbReference>
<keyword evidence="1" id="KW-0812">Transmembrane</keyword>
<evidence type="ECO:0000256" key="1">
    <source>
        <dbReference type="SAM" id="Phobius"/>
    </source>
</evidence>
<keyword evidence="1" id="KW-1133">Transmembrane helix</keyword>
<name>A0A7X0AUX6_9PROT</name>
<feature type="transmembrane region" description="Helical" evidence="1">
    <location>
        <begin position="25"/>
        <end position="58"/>
    </location>
</feature>
<sequence>MVRALRESLSHGTAIRKRLIAAASAFLLAMFVMCWLGSILFAVGCFLAALVCVGVLTYREFTVE</sequence>
<evidence type="ECO:0000313" key="3">
    <source>
        <dbReference type="Proteomes" id="UP000539175"/>
    </source>
</evidence>
<gene>
    <name evidence="2" type="ORF">FHS74_001124</name>
</gene>
<keyword evidence="1" id="KW-0472">Membrane</keyword>
<dbReference type="EMBL" id="JACIIZ010000003">
    <property type="protein sequence ID" value="MBB6250579.1"/>
    <property type="molecule type" value="Genomic_DNA"/>
</dbReference>
<reference evidence="2 3" key="1">
    <citation type="submission" date="2020-08" db="EMBL/GenBank/DDBJ databases">
        <title>Genomic Encyclopedia of Type Strains, Phase IV (KMG-IV): sequencing the most valuable type-strain genomes for metagenomic binning, comparative biology and taxonomic classification.</title>
        <authorList>
            <person name="Goeker M."/>
        </authorList>
    </citation>
    <scope>NUCLEOTIDE SEQUENCE [LARGE SCALE GENOMIC DNA]</scope>
    <source>
        <strain evidence="2 3">DSM 22198</strain>
    </source>
</reference>
<keyword evidence="3" id="KW-1185">Reference proteome</keyword>
<dbReference type="AlphaFoldDB" id="A0A7X0AUX6"/>
<evidence type="ECO:0000313" key="2">
    <source>
        <dbReference type="EMBL" id="MBB6250579.1"/>
    </source>
</evidence>
<proteinExistence type="predicted"/>
<protein>
    <submittedName>
        <fullName evidence="2">Uncharacterized protein</fullName>
    </submittedName>
</protein>
<comment type="caution">
    <text evidence="2">The sequence shown here is derived from an EMBL/GenBank/DDBJ whole genome shotgun (WGS) entry which is preliminary data.</text>
</comment>
<accession>A0A7X0AUX6</accession>
<organism evidence="2 3">
    <name type="scientific">Nitrospirillum iridis</name>
    <dbReference type="NCBI Taxonomy" id="765888"/>
    <lineage>
        <taxon>Bacteria</taxon>
        <taxon>Pseudomonadati</taxon>
        <taxon>Pseudomonadota</taxon>
        <taxon>Alphaproteobacteria</taxon>
        <taxon>Rhodospirillales</taxon>
        <taxon>Azospirillaceae</taxon>
        <taxon>Nitrospirillum</taxon>
    </lineage>
</organism>